<dbReference type="Pfam" id="PF00126">
    <property type="entry name" value="HTH_1"/>
    <property type="match status" value="1"/>
</dbReference>
<dbReference type="FunFam" id="1.10.10.10:FF:000001">
    <property type="entry name" value="LysR family transcriptional regulator"/>
    <property type="match status" value="1"/>
</dbReference>
<dbReference type="PRINTS" id="PR00039">
    <property type="entry name" value="HTHLYSR"/>
</dbReference>
<dbReference type="AlphaFoldDB" id="A0A6A7YK08"/>
<keyword evidence="3" id="KW-0238">DNA-binding</keyword>
<dbReference type="Gene3D" id="1.10.10.10">
    <property type="entry name" value="Winged helix-like DNA-binding domain superfamily/Winged helix DNA-binding domain"/>
    <property type="match status" value="1"/>
</dbReference>
<dbReference type="InterPro" id="IPR036390">
    <property type="entry name" value="WH_DNA-bd_sf"/>
</dbReference>
<dbReference type="GO" id="GO:0003677">
    <property type="term" value="F:DNA binding"/>
    <property type="evidence" value="ECO:0007669"/>
    <property type="project" value="UniProtKB-KW"/>
</dbReference>
<dbReference type="Pfam" id="PF03466">
    <property type="entry name" value="LysR_substrate"/>
    <property type="match status" value="1"/>
</dbReference>
<protein>
    <submittedName>
        <fullName evidence="5">LysR family transcriptional regulator</fullName>
    </submittedName>
</protein>
<evidence type="ECO:0000256" key="2">
    <source>
        <dbReference type="ARBA" id="ARBA00023015"/>
    </source>
</evidence>
<dbReference type="PANTHER" id="PTHR30579:SF7">
    <property type="entry name" value="HTH-TYPE TRANSCRIPTIONAL REGULATOR LRHA-RELATED"/>
    <property type="match status" value="1"/>
</dbReference>
<comment type="caution">
    <text evidence="5">The sequence shown here is derived from an EMBL/GenBank/DDBJ whole genome shotgun (WGS) entry which is preliminary data.</text>
</comment>
<dbReference type="InterPro" id="IPR036388">
    <property type="entry name" value="WH-like_DNA-bd_sf"/>
</dbReference>
<dbReference type="EMBL" id="WIWJ01000021">
    <property type="protein sequence ID" value="MQT47684.1"/>
    <property type="molecule type" value="Genomic_DNA"/>
</dbReference>
<dbReference type="RefSeq" id="WP_153391595.1">
    <property type="nucleotide sequence ID" value="NZ_JBEBPR010000057.1"/>
</dbReference>
<dbReference type="PANTHER" id="PTHR30579">
    <property type="entry name" value="TRANSCRIPTIONAL REGULATOR"/>
    <property type="match status" value="1"/>
</dbReference>
<dbReference type="InterPro" id="IPR005119">
    <property type="entry name" value="LysR_subst-bd"/>
</dbReference>
<sequence length="282" mass="30757">MDFDPALLRAFIAIKETGSFTRAAERMHISQSAISHQIRRLEEQAATKLLSRTTRSLTLTEDGEDFLRHAECILKAQDALIRRFATSSVSGAVRFGLPENFIGDGLPPLLTRFTRQFPAVRLDVTVCPYLDLRAQVDTDKLDLAVVLALPGSPPGGTVLRETHFVWAAAHDFEFSGENPLPLAFAPMPCVHRQVAIDALQNSDVQWRVAFTSPSQQGLRAAVLAGLAVTALPLGDLEPGMRVIDGHYGLPALPEADFRLIWSTTTKTPAACAFGQLLIGECE</sequence>
<keyword evidence="2" id="KW-0805">Transcription regulation</keyword>
<evidence type="ECO:0000256" key="3">
    <source>
        <dbReference type="ARBA" id="ARBA00023125"/>
    </source>
</evidence>
<dbReference type="Proteomes" id="UP000441404">
    <property type="component" value="Unassembled WGS sequence"/>
</dbReference>
<dbReference type="InterPro" id="IPR050176">
    <property type="entry name" value="LTTR"/>
</dbReference>
<dbReference type="GO" id="GO:0003700">
    <property type="term" value="F:DNA-binding transcription factor activity"/>
    <property type="evidence" value="ECO:0007669"/>
    <property type="project" value="InterPro"/>
</dbReference>
<evidence type="ECO:0000313" key="5">
    <source>
        <dbReference type="EMBL" id="MQT47684.1"/>
    </source>
</evidence>
<evidence type="ECO:0000256" key="4">
    <source>
        <dbReference type="ARBA" id="ARBA00023163"/>
    </source>
</evidence>
<proteinExistence type="inferred from homology"/>
<evidence type="ECO:0000313" key="6">
    <source>
        <dbReference type="Proteomes" id="UP000441404"/>
    </source>
</evidence>
<dbReference type="PROSITE" id="PS50931">
    <property type="entry name" value="HTH_LYSR"/>
    <property type="match status" value="1"/>
</dbReference>
<gene>
    <name evidence="5" type="ORF">GHO40_13230</name>
</gene>
<dbReference type="InterPro" id="IPR000847">
    <property type="entry name" value="LysR_HTH_N"/>
</dbReference>
<name>A0A6A7YK08_9PSED</name>
<dbReference type="SUPFAM" id="SSF46785">
    <property type="entry name" value="Winged helix' DNA-binding domain"/>
    <property type="match status" value="1"/>
</dbReference>
<comment type="similarity">
    <text evidence="1">Belongs to the LysR transcriptional regulatory family.</text>
</comment>
<keyword evidence="4" id="KW-0804">Transcription</keyword>
<evidence type="ECO:0000256" key="1">
    <source>
        <dbReference type="ARBA" id="ARBA00009437"/>
    </source>
</evidence>
<dbReference type="Gene3D" id="3.40.190.10">
    <property type="entry name" value="Periplasmic binding protein-like II"/>
    <property type="match status" value="2"/>
</dbReference>
<organism evidence="5 6">
    <name type="scientific">Pseudomonas helleri</name>
    <dbReference type="NCBI Taxonomy" id="1608996"/>
    <lineage>
        <taxon>Bacteria</taxon>
        <taxon>Pseudomonadati</taxon>
        <taxon>Pseudomonadota</taxon>
        <taxon>Gammaproteobacteria</taxon>
        <taxon>Pseudomonadales</taxon>
        <taxon>Pseudomonadaceae</taxon>
        <taxon>Pseudomonas</taxon>
    </lineage>
</organism>
<reference evidence="5 6" key="1">
    <citation type="submission" date="2019-10" db="EMBL/GenBank/DDBJ databases">
        <title>Evaluation of single-gene subtyping targets for Pseudomonas.</title>
        <authorList>
            <person name="Reichler S.J."/>
            <person name="Orsi R.H."/>
            <person name="Wiedmann M."/>
            <person name="Martin N.H."/>
            <person name="Murphy S.I."/>
        </authorList>
    </citation>
    <scope>NUCLEOTIDE SEQUENCE [LARGE SCALE GENOMIC DNA]</scope>
    <source>
        <strain evidence="5 6">FSL R10-3257</strain>
    </source>
</reference>
<accession>A0A6A7YK08</accession>
<dbReference type="SUPFAM" id="SSF53850">
    <property type="entry name" value="Periplasmic binding protein-like II"/>
    <property type="match status" value="1"/>
</dbReference>